<dbReference type="EMBL" id="CAUYUJ010019397">
    <property type="protein sequence ID" value="CAK0890890.1"/>
    <property type="molecule type" value="Genomic_DNA"/>
</dbReference>
<dbReference type="Proteomes" id="UP001189429">
    <property type="component" value="Unassembled WGS sequence"/>
</dbReference>
<proteinExistence type="predicted"/>
<name>A0ABN9WVM0_9DINO</name>
<sequence>VAEGHVFLHKEALQQLFAKGPEKRIVTAQEVSRCTAVEQECWKLAAEAELATNFLKMGAFHESTPAERAARGKPPPMTCAWSQTEDLYKCRACVCGNIAEPGCGQRSETRNFETFGEQIQTLATIACSIWSRAQLTYRWYIKDTADTSKQVLGVLVVYADDLLVVTDLGSMRSAFLAAMGSTWTLAKEAILEVSRPLTFLGIDVTLLHNGDIKLHQ</sequence>
<feature type="non-terminal residue" evidence="1">
    <location>
        <position position="216"/>
    </location>
</feature>
<accession>A0ABN9WVM0</accession>
<feature type="non-terminal residue" evidence="1">
    <location>
        <position position="1"/>
    </location>
</feature>
<comment type="caution">
    <text evidence="1">The sequence shown here is derived from an EMBL/GenBank/DDBJ whole genome shotgun (WGS) entry which is preliminary data.</text>
</comment>
<evidence type="ECO:0000313" key="1">
    <source>
        <dbReference type="EMBL" id="CAK0890890.1"/>
    </source>
</evidence>
<organism evidence="1 2">
    <name type="scientific">Prorocentrum cordatum</name>
    <dbReference type="NCBI Taxonomy" id="2364126"/>
    <lineage>
        <taxon>Eukaryota</taxon>
        <taxon>Sar</taxon>
        <taxon>Alveolata</taxon>
        <taxon>Dinophyceae</taxon>
        <taxon>Prorocentrales</taxon>
        <taxon>Prorocentraceae</taxon>
        <taxon>Prorocentrum</taxon>
    </lineage>
</organism>
<evidence type="ECO:0008006" key="3">
    <source>
        <dbReference type="Google" id="ProtNLM"/>
    </source>
</evidence>
<reference evidence="1" key="1">
    <citation type="submission" date="2023-10" db="EMBL/GenBank/DDBJ databases">
        <authorList>
            <person name="Chen Y."/>
            <person name="Shah S."/>
            <person name="Dougan E. K."/>
            <person name="Thang M."/>
            <person name="Chan C."/>
        </authorList>
    </citation>
    <scope>NUCLEOTIDE SEQUENCE [LARGE SCALE GENOMIC DNA]</scope>
</reference>
<gene>
    <name evidence="1" type="ORF">PCOR1329_LOCUS70988</name>
</gene>
<evidence type="ECO:0000313" key="2">
    <source>
        <dbReference type="Proteomes" id="UP001189429"/>
    </source>
</evidence>
<keyword evidence="2" id="KW-1185">Reference proteome</keyword>
<protein>
    <recommendedName>
        <fullName evidence="3">Reverse transcriptase Ty1/copia-type domain-containing protein</fullName>
    </recommendedName>
</protein>